<protein>
    <submittedName>
        <fullName evidence="3">Alpha/beta hydrolase</fullName>
    </submittedName>
</protein>
<dbReference type="Proteomes" id="UP001232019">
    <property type="component" value="Chromosome"/>
</dbReference>
<dbReference type="GO" id="GO:0016787">
    <property type="term" value="F:hydrolase activity"/>
    <property type="evidence" value="ECO:0007669"/>
    <property type="project" value="UniProtKB-KW"/>
</dbReference>
<evidence type="ECO:0000313" key="2">
    <source>
        <dbReference type="EMBL" id="WKK79504.1"/>
    </source>
</evidence>
<evidence type="ECO:0000259" key="1">
    <source>
        <dbReference type="Pfam" id="PF00561"/>
    </source>
</evidence>
<dbReference type="RefSeq" id="WP_302123488.1">
    <property type="nucleotide sequence ID" value="NZ_CP129968.2"/>
</dbReference>
<dbReference type="InterPro" id="IPR029058">
    <property type="entry name" value="AB_hydrolase_fold"/>
</dbReference>
<dbReference type="Gene3D" id="3.40.50.1820">
    <property type="entry name" value="alpha/beta hydrolase"/>
    <property type="match status" value="1"/>
</dbReference>
<dbReference type="AlphaFoldDB" id="A0AA51N581"/>
<sequence length="257" mass="29528">MSIHFEVSGKGYPVVFLHGYGETHAIWDHYRERLSSKYKVITPDLPGFGKSDSLPYEHSLDMVANSVYDCLKRQNVSECIIMGHSLGGYVTLEIAKRFPNIVSHIGLIHSTALSDTEEKKEGRVKSIEFIQKYGVAKFIESFVPMLFHENHRERLKDTIQTIVEEGSKIPEKTLTDYMLSMRDRPDSIEFIKEFEGSILFIYGEEDASIPVALSKSQIKFMKHPYLKNLPKTGHMGMFEQEEEVYQAISKFIEVTHK</sequence>
<dbReference type="KEGG" id="marp:QYS47_19200"/>
<keyword evidence="3" id="KW-0378">Hydrolase</keyword>
<dbReference type="EMBL" id="CP129968">
    <property type="protein sequence ID" value="WKK79504.1"/>
    <property type="molecule type" value="Genomic_DNA"/>
</dbReference>
<accession>A0AA49GE21</accession>
<evidence type="ECO:0000313" key="3">
    <source>
        <dbReference type="EMBL" id="WMN06209.1"/>
    </source>
</evidence>
<organism evidence="3 4">
    <name type="scientific">Marivirga arenosa</name>
    <dbReference type="NCBI Taxonomy" id="3059076"/>
    <lineage>
        <taxon>Bacteria</taxon>
        <taxon>Pseudomonadati</taxon>
        <taxon>Bacteroidota</taxon>
        <taxon>Cytophagia</taxon>
        <taxon>Cytophagales</taxon>
        <taxon>Marivirgaceae</taxon>
        <taxon>Marivirga</taxon>
    </lineage>
</organism>
<dbReference type="PRINTS" id="PR00111">
    <property type="entry name" value="ABHYDROLASE"/>
</dbReference>
<dbReference type="SUPFAM" id="SSF53474">
    <property type="entry name" value="alpha/beta-Hydrolases"/>
    <property type="match status" value="1"/>
</dbReference>
<evidence type="ECO:0000313" key="4">
    <source>
        <dbReference type="Proteomes" id="UP001244443"/>
    </source>
</evidence>
<keyword evidence="4" id="KW-1185">Reference proteome</keyword>
<gene>
    <name evidence="2" type="ORF">QYS47_19200</name>
    <name evidence="3" type="ORF">QYS48_31915</name>
</gene>
<accession>A0AA51N581</accession>
<proteinExistence type="predicted"/>
<reference evidence="3 4" key="1">
    <citation type="submission" date="2023-08" db="EMBL/GenBank/DDBJ databases">
        <title>Comparative genomics and taxonomic characterization of three novel marine species of genus Marivirga.</title>
        <authorList>
            <person name="Muhammad N."/>
            <person name="Kim S.-G."/>
        </authorList>
    </citation>
    <scope>NUCLEOTIDE SEQUENCE [LARGE SCALE GENOMIC DNA]</scope>
    <source>
        <strain evidence="3 4">ABR2-2</strain>
        <strain evidence="2">BKB1-2</strain>
    </source>
</reference>
<dbReference type="EMBL" id="CP129970">
    <property type="protein sequence ID" value="WMN06209.1"/>
    <property type="molecule type" value="Genomic_DNA"/>
</dbReference>
<feature type="domain" description="AB hydrolase-1" evidence="1">
    <location>
        <begin position="12"/>
        <end position="238"/>
    </location>
</feature>
<name>A0AA51N581_9BACT</name>
<dbReference type="PANTHER" id="PTHR46438">
    <property type="entry name" value="ALPHA/BETA-HYDROLASES SUPERFAMILY PROTEIN"/>
    <property type="match status" value="1"/>
</dbReference>
<dbReference type="InterPro" id="IPR000073">
    <property type="entry name" value="AB_hydrolase_1"/>
</dbReference>
<dbReference type="PANTHER" id="PTHR46438:SF11">
    <property type="entry name" value="LIPASE-RELATED"/>
    <property type="match status" value="1"/>
</dbReference>
<dbReference type="Pfam" id="PF00561">
    <property type="entry name" value="Abhydrolase_1"/>
    <property type="match status" value="1"/>
</dbReference>
<dbReference type="Proteomes" id="UP001244443">
    <property type="component" value="Chromosome"/>
</dbReference>